<evidence type="ECO:0000256" key="2">
    <source>
        <dbReference type="SAM" id="SignalP"/>
    </source>
</evidence>
<dbReference type="AlphaFoldDB" id="A0A9X3N5E1"/>
<accession>A0A9X3N5E1</accession>
<dbReference type="Proteomes" id="UP001147653">
    <property type="component" value="Unassembled WGS sequence"/>
</dbReference>
<dbReference type="PANTHER" id="PTHR46580">
    <property type="entry name" value="SENSOR KINASE-RELATED"/>
    <property type="match status" value="1"/>
</dbReference>
<keyword evidence="1 2" id="KW-0732">Signal</keyword>
<dbReference type="EMBL" id="JAPDDP010000010">
    <property type="protein sequence ID" value="MDA0180220.1"/>
    <property type="molecule type" value="Genomic_DNA"/>
</dbReference>
<dbReference type="InterPro" id="IPR013517">
    <property type="entry name" value="FG-GAP"/>
</dbReference>
<feature type="chain" id="PRO_5040766174" evidence="2">
    <location>
        <begin position="25"/>
        <end position="508"/>
    </location>
</feature>
<feature type="signal peptide" evidence="2">
    <location>
        <begin position="1"/>
        <end position="24"/>
    </location>
</feature>
<evidence type="ECO:0000256" key="1">
    <source>
        <dbReference type="ARBA" id="ARBA00022729"/>
    </source>
</evidence>
<dbReference type="SUPFAM" id="SSF69318">
    <property type="entry name" value="Integrin alpha N-terminal domain"/>
    <property type="match status" value="1"/>
</dbReference>
<dbReference type="InterPro" id="IPR028994">
    <property type="entry name" value="Integrin_alpha_N"/>
</dbReference>
<protein>
    <submittedName>
        <fullName evidence="3">VCBS repeat-containing protein</fullName>
    </submittedName>
</protein>
<sequence length="508" mass="52117">MKKPFRWIGAALAVLVVAAPPAHAAFLQEIGSPFAVGSIPWGMVSSDFNRDGRPDIVAINGGAGTASLLVRQPTGGFTTEGVTTVAAASNWGTVADFNRDGWPDFAVSGWDPGTASVSLRNPAGGFLPAPATPVATGQLGAIASADFNGDGLVDLAVGQYSGNTVTILQQRVDGTFSQEGPALATGLGPRYLASADFNADGRPDLAVTNTVGGTVTVLLGKAGGGFQEEAGSPITVGASPWFVVAGDLNGDGRTDLAVANNGSDTVSLLERGAAGGFTASTTPVAGAPMGLATADFNRDGLLDLAVTSHNANTVSVLLRQPGGTYTLDSGSPLATGSNPATVVAPDFNLDGKPDLAISNRTADSVTVLLNTTPDPTTPPPPPPPPPTPSINARLVLAWTVSKTSVKINSARLRDVPVGARVRIFCKTCKVSQTLTAKAKTVTISKLRDKRLKRKATFTVTITAPGHNGLTFTRKVKNYGRTKKALRKAVKAPFVETRRCVALAAGTKC</sequence>
<dbReference type="Pfam" id="PF13517">
    <property type="entry name" value="FG-GAP_3"/>
    <property type="match status" value="3"/>
</dbReference>
<evidence type="ECO:0000313" key="3">
    <source>
        <dbReference type="EMBL" id="MDA0180220.1"/>
    </source>
</evidence>
<reference evidence="3" key="1">
    <citation type="submission" date="2022-10" db="EMBL/GenBank/DDBJ databases">
        <title>The WGS of Solirubrobacter phytolaccae KCTC 29190.</title>
        <authorList>
            <person name="Jiang Z."/>
        </authorList>
    </citation>
    <scope>NUCLEOTIDE SEQUENCE</scope>
    <source>
        <strain evidence="3">KCTC 29190</strain>
    </source>
</reference>
<keyword evidence="4" id="KW-1185">Reference proteome</keyword>
<dbReference type="Gene3D" id="2.130.10.130">
    <property type="entry name" value="Integrin alpha, N-terminal"/>
    <property type="match status" value="3"/>
</dbReference>
<evidence type="ECO:0000313" key="4">
    <source>
        <dbReference type="Proteomes" id="UP001147653"/>
    </source>
</evidence>
<comment type="caution">
    <text evidence="3">The sequence shown here is derived from an EMBL/GenBank/DDBJ whole genome shotgun (WGS) entry which is preliminary data.</text>
</comment>
<proteinExistence type="predicted"/>
<dbReference type="RefSeq" id="WP_270024528.1">
    <property type="nucleotide sequence ID" value="NZ_JAPDDP010000010.1"/>
</dbReference>
<gene>
    <name evidence="3" type="ORF">OJ997_07935</name>
</gene>
<organism evidence="3 4">
    <name type="scientific">Solirubrobacter phytolaccae</name>
    <dbReference type="NCBI Taxonomy" id="1404360"/>
    <lineage>
        <taxon>Bacteria</taxon>
        <taxon>Bacillati</taxon>
        <taxon>Actinomycetota</taxon>
        <taxon>Thermoleophilia</taxon>
        <taxon>Solirubrobacterales</taxon>
        <taxon>Solirubrobacteraceae</taxon>
        <taxon>Solirubrobacter</taxon>
    </lineage>
</organism>
<name>A0A9X3N5E1_9ACTN</name>